<evidence type="ECO:0000313" key="2">
    <source>
        <dbReference type="EMBL" id="CAG8473326.1"/>
    </source>
</evidence>
<evidence type="ECO:0000259" key="1">
    <source>
        <dbReference type="Pfam" id="PF13649"/>
    </source>
</evidence>
<dbReference type="EMBL" id="CAJVPY010000448">
    <property type="protein sequence ID" value="CAG8473326.1"/>
    <property type="molecule type" value="Genomic_DNA"/>
</dbReference>
<evidence type="ECO:0000313" key="3">
    <source>
        <dbReference type="Proteomes" id="UP000789405"/>
    </source>
</evidence>
<accession>A0A9N8W110</accession>
<reference evidence="2" key="1">
    <citation type="submission" date="2021-06" db="EMBL/GenBank/DDBJ databases">
        <authorList>
            <person name="Kallberg Y."/>
            <person name="Tangrot J."/>
            <person name="Rosling A."/>
        </authorList>
    </citation>
    <scope>NUCLEOTIDE SEQUENCE</scope>
    <source>
        <strain evidence="2">MA453B</strain>
    </source>
</reference>
<dbReference type="CDD" id="cd02440">
    <property type="entry name" value="AdoMet_MTases"/>
    <property type="match status" value="1"/>
</dbReference>
<dbReference type="Proteomes" id="UP000789405">
    <property type="component" value="Unassembled WGS sequence"/>
</dbReference>
<name>A0A9N8W110_9GLOM</name>
<dbReference type="OrthoDB" id="2013972at2759"/>
<dbReference type="GO" id="GO:0008168">
    <property type="term" value="F:methyltransferase activity"/>
    <property type="evidence" value="ECO:0007669"/>
    <property type="project" value="TreeGrafter"/>
</dbReference>
<dbReference type="PANTHER" id="PTHR43591">
    <property type="entry name" value="METHYLTRANSFERASE"/>
    <property type="match status" value="1"/>
</dbReference>
<feature type="domain" description="Methyltransferase" evidence="1">
    <location>
        <begin position="62"/>
        <end position="155"/>
    </location>
</feature>
<protein>
    <submittedName>
        <fullName evidence="2">21218_t:CDS:1</fullName>
    </submittedName>
</protein>
<keyword evidence="3" id="KW-1185">Reference proteome</keyword>
<organism evidence="2 3">
    <name type="scientific">Dentiscutata erythropus</name>
    <dbReference type="NCBI Taxonomy" id="1348616"/>
    <lineage>
        <taxon>Eukaryota</taxon>
        <taxon>Fungi</taxon>
        <taxon>Fungi incertae sedis</taxon>
        <taxon>Mucoromycota</taxon>
        <taxon>Glomeromycotina</taxon>
        <taxon>Glomeromycetes</taxon>
        <taxon>Diversisporales</taxon>
        <taxon>Gigasporaceae</taxon>
        <taxon>Dentiscutata</taxon>
    </lineage>
</organism>
<gene>
    <name evidence="2" type="ORF">DERYTH_LOCUS1565</name>
</gene>
<dbReference type="InterPro" id="IPR041698">
    <property type="entry name" value="Methyltransf_25"/>
</dbReference>
<dbReference type="AlphaFoldDB" id="A0A9N8W110"/>
<proteinExistence type="predicted"/>
<dbReference type="InterPro" id="IPR029063">
    <property type="entry name" value="SAM-dependent_MTases_sf"/>
</dbReference>
<dbReference type="Pfam" id="PF13649">
    <property type="entry name" value="Methyltransf_25"/>
    <property type="match status" value="1"/>
</dbReference>
<dbReference type="Gene3D" id="3.40.50.150">
    <property type="entry name" value="Vaccinia Virus protein VP39"/>
    <property type="match status" value="1"/>
</dbReference>
<sequence>MTDLFFIYALRDTNKDLLEETFPLTEEEKEYLHSRHHLTREIFRGNFNSPVHKVLKTGWAKVLDVGCDVGTWLFELSADYPGCTYIGTYTSPYSSLATVNKPFDVEFIEADPVNGLPFEDDSFDFVSMKNRSIEYSESEWKKIILELVRVLKPGGWLELSDYDYSWGTRGPTTEKLLNLFSSHLRLEQISHFMDYMHMTAELRNIQHEIKYLPLGSFAGRLGETSAQILSDTLKTFLPKLANYFGIRIGDIDSIIKTVIEEAEENQSHLRFHRFFAQKETVLDLTS</sequence>
<comment type="caution">
    <text evidence="2">The sequence shown here is derived from an EMBL/GenBank/DDBJ whole genome shotgun (WGS) entry which is preliminary data.</text>
</comment>
<dbReference type="PANTHER" id="PTHR43591:SF24">
    <property type="entry name" value="2-METHOXY-6-POLYPRENYL-1,4-BENZOQUINOL METHYLASE, MITOCHONDRIAL"/>
    <property type="match status" value="1"/>
</dbReference>
<dbReference type="SUPFAM" id="SSF53335">
    <property type="entry name" value="S-adenosyl-L-methionine-dependent methyltransferases"/>
    <property type="match status" value="1"/>
</dbReference>